<dbReference type="GO" id="GO:0006338">
    <property type="term" value="P:chromatin remodeling"/>
    <property type="evidence" value="ECO:0007669"/>
    <property type="project" value="UniProtKB-ARBA"/>
</dbReference>
<comment type="caution">
    <text evidence="4">The sequence shown here is derived from an EMBL/GenBank/DDBJ whole genome shotgun (WGS) entry which is preliminary data.</text>
</comment>
<evidence type="ECO:0000256" key="1">
    <source>
        <dbReference type="ARBA" id="ARBA00011353"/>
    </source>
</evidence>
<sequence length="1351" mass="150978">MTVAAGCICWEVASSNHARPTVFTALALLHRWKSALACSLDFPPFLGFNPSGVFFASTENVGTSSTAIQKSALMTFDDPTPDSSSDDSQSLTSASAEDNSQDEWAVRRILAEAKVRDEVRYLIDWDGFDLCEATWEPASHLSEGLLEQWLATTKETGKKTALGFTIESWRQAVSDDIRAKYAKHVARNKKRDLRGLEQIQLDCTLEEWISSVQGEYRDEIGDIKECSNAVPPTLDDNPRVVKTAQGRKQDTIGGQQGTHQGEMCRSSEDPHSQRKSNSLAREGLQVSSDVCPNKNKVPTPSMPDACSPALRERTSTANPNSKGAPIHLVSPKLHSAKKVSARKPVMDAAQLSNVFIGGTKRKARRNLLDVASDINQAPKLLNHRKRRLIQKGLRDKEGVTAPAPLRNQFLAETHDLVVPGKLDMVSNNGNHKGILLPSDSLVHAGSESKEKAKKRVHWEDSIPNLELQDLDEFESLFVDDDTSPITPDDYESKERDSTETVSKDTDATTSVLLDIGSEGHTISKVCRFGPDGRLVALLTFHGMNLSRNPSWACLFEGQSRLDFCHTCTKQDVLSQTGHRTLEELSVCQGTVSFCEEDRLAFVSVTSQLQIGCAGAACHQNDFCILIFCPSPLSWAEASSSAVDLPQGEPGLGFLIFKSAPQFPLSMLAPIVPPTAVQRYSVSDSLKIFDMFFDSIRAYLGLDQEDKRAPINFFLLFPPTAHQLVILFSRWLQESIVNCNIKTSLQPGQWSTFSALDSGTIIVHEDALSTLSSLPGLSNTLHSQRGVRFEFLAFSPSGALGKHFPQLNNNNGAETDGCIIRLFPQGTVILLTPSFFVSQPEAAYSFLKWFRQYNTDRGSLYGPKKLAVWSDIHGWLLDLALHKGSQKMHSEISVSKRSIEALLKCFNLLQNIISEVEDDHEGPLIYAPEVLDGNDEQSLVNWFGSWAGLHIHHYRKFLVLGSSNHVEARLSRVIRSVQFITSCTEHLPCQNAPTSRLDGNLWPESSVYPEVALAAKAQSFLTEIDESYTGLTFSPLVLYRFPITYWGPKTTLQWEEFVPFFKDYGDWFDDFKQPFFSRIMKTGAINVLPNFKNTYLGLFFTTDKEHSTTSASSQEVRSLHPWIAIYRPAEIHIKPWRSMELLLWDPYVRHHNAHGNGLCETDLVPAQKALVTHIREKSRDPKTTFPLERVWVGPFDHQQDDGVVDPFDSVFRWIAGISRLVKERLPLCDKQLRSRGWRMFNPETMSSNATRLNAAKTPSAGSNTGNQSLALRTVFPAPRPATATEPWPICNNRFQEAVSRHRGSHEIPFTFQPTLKWYGEQVEAGRGLHHIKVSDWQSVFARYKIQDSGDEY</sequence>
<feature type="region of interest" description="Disordered" evidence="2">
    <location>
        <begin position="76"/>
        <end position="98"/>
    </location>
</feature>
<reference evidence="4 5" key="1">
    <citation type="journal article" date="2016" name="PLoS Pathog.">
        <title>Biosynthesis of antibiotic leucinostatins in bio-control fungus Purpureocillium lilacinum and their inhibition on phytophthora revealed by genome mining.</title>
        <authorList>
            <person name="Wang G."/>
            <person name="Liu Z."/>
            <person name="Lin R."/>
            <person name="Li E."/>
            <person name="Mao Z."/>
            <person name="Ling J."/>
            <person name="Yang Y."/>
            <person name="Yin W.B."/>
            <person name="Xie B."/>
        </authorList>
    </citation>
    <scope>NUCLEOTIDE SEQUENCE [LARGE SCALE GENOMIC DNA]</scope>
    <source>
        <strain evidence="4">170</strain>
    </source>
</reference>
<evidence type="ECO:0000259" key="3">
    <source>
        <dbReference type="PROSITE" id="PS50013"/>
    </source>
</evidence>
<keyword evidence="5" id="KW-1185">Reference proteome</keyword>
<feature type="compositionally biased region" description="Basic and acidic residues" evidence="2">
    <location>
        <begin position="490"/>
        <end position="504"/>
    </location>
</feature>
<dbReference type="SUPFAM" id="SSF54160">
    <property type="entry name" value="Chromo domain-like"/>
    <property type="match status" value="1"/>
</dbReference>
<evidence type="ECO:0000313" key="5">
    <source>
        <dbReference type="Proteomes" id="UP000078397"/>
    </source>
</evidence>
<organism evidence="4 5">
    <name type="scientific">Pochonia chlamydosporia 170</name>
    <dbReference type="NCBI Taxonomy" id="1380566"/>
    <lineage>
        <taxon>Eukaryota</taxon>
        <taxon>Fungi</taxon>
        <taxon>Dikarya</taxon>
        <taxon>Ascomycota</taxon>
        <taxon>Pezizomycotina</taxon>
        <taxon>Sordariomycetes</taxon>
        <taxon>Hypocreomycetidae</taxon>
        <taxon>Hypocreales</taxon>
        <taxon>Clavicipitaceae</taxon>
        <taxon>Pochonia</taxon>
    </lineage>
</organism>
<feature type="region of interest" description="Disordered" evidence="2">
    <location>
        <begin position="479"/>
        <end position="504"/>
    </location>
</feature>
<feature type="domain" description="Chromo" evidence="3">
    <location>
        <begin position="104"/>
        <end position="141"/>
    </location>
</feature>
<dbReference type="EMBL" id="LSBJ02000002">
    <property type="protein sequence ID" value="OWT43338.1"/>
    <property type="molecule type" value="Genomic_DNA"/>
</dbReference>
<accession>A0A219ARC7</accession>
<comment type="subunit">
    <text evidence="1">Component of the NuA4 histone acetyltransferase complex.</text>
</comment>
<protein>
    <submittedName>
        <fullName evidence="4">Chromo domain-containing protein</fullName>
    </submittedName>
</protein>
<name>A0A219ARC7_METCM</name>
<feature type="region of interest" description="Disordered" evidence="2">
    <location>
        <begin position="228"/>
        <end position="327"/>
    </location>
</feature>
<dbReference type="CDD" id="cd18966">
    <property type="entry name" value="chromodomain"/>
    <property type="match status" value="1"/>
</dbReference>
<dbReference type="InterPro" id="IPR000953">
    <property type="entry name" value="Chromo/chromo_shadow_dom"/>
</dbReference>
<dbReference type="Gene3D" id="2.40.50.40">
    <property type="match status" value="1"/>
</dbReference>
<dbReference type="KEGG" id="pchm:VFPPC_17499"/>
<proteinExistence type="predicted"/>
<dbReference type="GeneID" id="33936456"/>
<dbReference type="STRING" id="1380566.A0A219ARC7"/>
<gene>
    <name evidence="4" type="ORF">VFPPC_17499</name>
</gene>
<evidence type="ECO:0000256" key="2">
    <source>
        <dbReference type="SAM" id="MobiDB-lite"/>
    </source>
</evidence>
<dbReference type="InterPro" id="IPR016197">
    <property type="entry name" value="Chromo-like_dom_sf"/>
</dbReference>
<dbReference type="Pfam" id="PF00385">
    <property type="entry name" value="Chromo"/>
    <property type="match status" value="1"/>
</dbReference>
<dbReference type="InterPro" id="IPR023780">
    <property type="entry name" value="Chromo_domain"/>
</dbReference>
<dbReference type="PROSITE" id="PS50013">
    <property type="entry name" value="CHROMO_2"/>
    <property type="match status" value="1"/>
</dbReference>
<dbReference type="RefSeq" id="XP_022285771.1">
    <property type="nucleotide sequence ID" value="XM_022429202.1"/>
</dbReference>
<feature type="compositionally biased region" description="Low complexity" evidence="2">
    <location>
        <begin position="77"/>
        <end position="96"/>
    </location>
</feature>
<dbReference type="OrthoDB" id="436852at2759"/>
<evidence type="ECO:0000313" key="4">
    <source>
        <dbReference type="EMBL" id="OWT43338.1"/>
    </source>
</evidence>
<dbReference type="Proteomes" id="UP000078397">
    <property type="component" value="Unassembled WGS sequence"/>
</dbReference>
<feature type="compositionally biased region" description="Polar residues" evidence="2">
    <location>
        <begin position="275"/>
        <end position="290"/>
    </location>
</feature>